<evidence type="ECO:0000313" key="1">
    <source>
        <dbReference type="EMBL" id="RAP03742.1"/>
    </source>
</evidence>
<name>A0A328Q0I0_9EURY</name>
<reference evidence="1 2" key="1">
    <citation type="submission" date="2017-05" db="EMBL/GenBank/DDBJ databases">
        <title>Host range expansion of the Methanosphaera genus to humans and monogastric animals involves recent and extensive reduction in genome content.</title>
        <authorList>
            <person name="Hoedt E.C."/>
            <person name="Volmer J.G."/>
            <person name="Parks D.H."/>
            <person name="Rosewarne C.P."/>
            <person name="Denman S.E."/>
            <person name="Mcsweeney C.S."/>
            <person name="O Cuiv P."/>
            <person name="Hugenholtz P."/>
            <person name="Tyson G.W."/>
            <person name="Morrison M."/>
        </authorList>
    </citation>
    <scope>NUCLEOTIDE SEQUENCE [LARGE SCALE GENOMIC DNA]</scope>
    <source>
        <strain evidence="1 2">PA5</strain>
    </source>
</reference>
<dbReference type="Proteomes" id="UP000248557">
    <property type="component" value="Unassembled WGS sequence"/>
</dbReference>
<accession>A0A328Q0I0</accession>
<dbReference type="RefSeq" id="WP_011405753.1">
    <property type="nucleotide sequence ID" value="NZ_CATZNA010000016.1"/>
</dbReference>
<gene>
    <name evidence="1" type="ORF">CA615_00665</name>
</gene>
<organism evidence="1 2">
    <name type="scientific">Methanosphaera stadtmanae</name>
    <dbReference type="NCBI Taxonomy" id="2317"/>
    <lineage>
        <taxon>Archaea</taxon>
        <taxon>Methanobacteriati</taxon>
        <taxon>Methanobacteriota</taxon>
        <taxon>Methanomada group</taxon>
        <taxon>Methanobacteria</taxon>
        <taxon>Methanobacteriales</taxon>
        <taxon>Methanobacteriaceae</taxon>
        <taxon>Methanosphaera</taxon>
    </lineage>
</organism>
<protein>
    <submittedName>
        <fullName evidence="1">Uncharacterized protein</fullName>
    </submittedName>
</protein>
<sequence>MNIREIECILLDDTYEEDDFNILAKIVYNPQGKSKLYAWDGLEWSEKGFNRVYTNRNNQYAYDDIVNRIFQLRDNGLIFEIASKLNEDESYYFEEERIYIYIEDIKE</sequence>
<evidence type="ECO:0000313" key="2">
    <source>
        <dbReference type="Proteomes" id="UP000248557"/>
    </source>
</evidence>
<dbReference type="AlphaFoldDB" id="A0A328Q0I0"/>
<comment type="caution">
    <text evidence="1">The sequence shown here is derived from an EMBL/GenBank/DDBJ whole genome shotgun (WGS) entry which is preliminary data.</text>
</comment>
<dbReference type="EMBL" id="NGJK01000006">
    <property type="protein sequence ID" value="RAP03742.1"/>
    <property type="molecule type" value="Genomic_DNA"/>
</dbReference>
<proteinExistence type="predicted"/>
<dbReference type="GeneID" id="3855028"/>